<keyword evidence="2" id="KW-1185">Reference proteome</keyword>
<comment type="caution">
    <text evidence="1">The sequence shown here is derived from an EMBL/GenBank/DDBJ whole genome shotgun (WGS) entry which is preliminary data.</text>
</comment>
<dbReference type="AlphaFoldDB" id="A0AAE0RQU5"/>
<reference evidence="1" key="2">
    <citation type="journal article" date="2021" name="Genome Biol. Evol.">
        <title>Developing a high-quality reference genome for a parasitic bivalve with doubly uniparental inheritance (Bivalvia: Unionida).</title>
        <authorList>
            <person name="Smith C.H."/>
        </authorList>
    </citation>
    <scope>NUCLEOTIDE SEQUENCE</scope>
    <source>
        <strain evidence="1">CHS0354</strain>
        <tissue evidence="1">Mantle</tissue>
    </source>
</reference>
<protein>
    <submittedName>
        <fullName evidence="1">Uncharacterized protein</fullName>
    </submittedName>
</protein>
<dbReference type="EMBL" id="JAEAOA010001732">
    <property type="protein sequence ID" value="KAK3577818.1"/>
    <property type="molecule type" value="Genomic_DNA"/>
</dbReference>
<sequence length="129" mass="14497">MYLLSFESELDTGRNEVRHSIVNRAAESKHYVQVLKSDKNNDLEKRCGGCNVWHSSCPRELRNLKHSLPSTFQDALGSFGTPATAPKILGLLPMERTVYGVVTAQYGSCFMRKFPTKKLDGRPHKTLEG</sequence>
<accession>A0AAE0RQU5</accession>
<dbReference type="Proteomes" id="UP001195483">
    <property type="component" value="Unassembled WGS sequence"/>
</dbReference>
<evidence type="ECO:0000313" key="1">
    <source>
        <dbReference type="EMBL" id="KAK3577818.1"/>
    </source>
</evidence>
<evidence type="ECO:0000313" key="2">
    <source>
        <dbReference type="Proteomes" id="UP001195483"/>
    </source>
</evidence>
<gene>
    <name evidence="1" type="ORF">CHS0354_028873</name>
</gene>
<organism evidence="1 2">
    <name type="scientific">Potamilus streckersoni</name>
    <dbReference type="NCBI Taxonomy" id="2493646"/>
    <lineage>
        <taxon>Eukaryota</taxon>
        <taxon>Metazoa</taxon>
        <taxon>Spiralia</taxon>
        <taxon>Lophotrochozoa</taxon>
        <taxon>Mollusca</taxon>
        <taxon>Bivalvia</taxon>
        <taxon>Autobranchia</taxon>
        <taxon>Heteroconchia</taxon>
        <taxon>Palaeoheterodonta</taxon>
        <taxon>Unionida</taxon>
        <taxon>Unionoidea</taxon>
        <taxon>Unionidae</taxon>
        <taxon>Ambleminae</taxon>
        <taxon>Lampsilini</taxon>
        <taxon>Potamilus</taxon>
    </lineage>
</organism>
<reference evidence="1" key="1">
    <citation type="journal article" date="2021" name="Genome Biol. Evol.">
        <title>A High-Quality Reference Genome for a Parasitic Bivalve with Doubly Uniparental Inheritance (Bivalvia: Unionida).</title>
        <authorList>
            <person name="Smith C.H."/>
        </authorList>
    </citation>
    <scope>NUCLEOTIDE SEQUENCE</scope>
    <source>
        <strain evidence="1">CHS0354</strain>
    </source>
</reference>
<name>A0AAE0RQU5_9BIVA</name>
<reference evidence="1" key="3">
    <citation type="submission" date="2023-05" db="EMBL/GenBank/DDBJ databases">
        <authorList>
            <person name="Smith C.H."/>
        </authorList>
    </citation>
    <scope>NUCLEOTIDE SEQUENCE</scope>
    <source>
        <strain evidence="1">CHS0354</strain>
        <tissue evidence="1">Mantle</tissue>
    </source>
</reference>
<proteinExistence type="predicted"/>